<sequence>MPNGRLRTSPNHDLITTPRWRDPKRHLWLFGLVAPTVFLFSWIGFHLTGFGIFWWSGPLLTFVIIPVLDYLVGRDSENPPDSALAQLEDDRFYRWATYLYLPIQYVSLALACWLWTGGGWVTLNRVDEIGLMITIGGIGGIAVNAAHELGHQRAKAEQRLSKLALAQVGYGHFFVAHNRGHHILVATPEDPASSRMGENLYAFIVRSSVGNVRTAWRLERQRLARLDRSVWSPRNDVLNAWAMTLVLFAALVAAFGLHVLPWLIGQAVVGVCLMEAINFLEHYGLRRQRRPNGRYERVRPSHSWNNNTVVANLILFHLQRHSDHHAHPSRRYQALRHDDEAPQLPAGYSTMLLLAGIPPLWRRVMDPLVLAHYGGDIRLVAMHPRSEKRLLDRHAPVA</sequence>
<feature type="domain" description="Fatty acid desaturase" evidence="13">
    <location>
        <begin position="131"/>
        <end position="348"/>
    </location>
</feature>
<dbReference type="PANTHER" id="PTHR38674">
    <property type="entry name" value="ALKANE 1-MONOOXYGENASE 1"/>
    <property type="match status" value="1"/>
</dbReference>
<evidence type="ECO:0000256" key="5">
    <source>
        <dbReference type="ARBA" id="ARBA00022692"/>
    </source>
</evidence>
<keyword evidence="11 12" id="KW-0472">Membrane</keyword>
<evidence type="ECO:0000256" key="12">
    <source>
        <dbReference type="SAM" id="Phobius"/>
    </source>
</evidence>
<feature type="transmembrane region" description="Helical" evidence="12">
    <location>
        <begin position="92"/>
        <end position="116"/>
    </location>
</feature>
<evidence type="ECO:0000313" key="14">
    <source>
        <dbReference type="EMBL" id="BBZ27092.1"/>
    </source>
</evidence>
<feature type="transmembrane region" description="Helical" evidence="12">
    <location>
        <begin position="52"/>
        <end position="72"/>
    </location>
</feature>
<dbReference type="Pfam" id="PF00487">
    <property type="entry name" value="FA_desaturase"/>
    <property type="match status" value="1"/>
</dbReference>
<evidence type="ECO:0000256" key="1">
    <source>
        <dbReference type="ARBA" id="ARBA00004429"/>
    </source>
</evidence>
<evidence type="ECO:0000256" key="7">
    <source>
        <dbReference type="ARBA" id="ARBA00022989"/>
    </source>
</evidence>
<dbReference type="PANTHER" id="PTHR38674:SF1">
    <property type="entry name" value="ALKANE 1-MONOOXYGENASE 1"/>
    <property type="match status" value="1"/>
</dbReference>
<dbReference type="CDD" id="cd03512">
    <property type="entry name" value="Alkane-hydroxylase"/>
    <property type="match status" value="1"/>
</dbReference>
<feature type="transmembrane region" description="Helical" evidence="12">
    <location>
        <begin position="238"/>
        <end position="257"/>
    </location>
</feature>
<keyword evidence="9" id="KW-0408">Iron</keyword>
<dbReference type="GO" id="GO:0004497">
    <property type="term" value="F:monooxygenase activity"/>
    <property type="evidence" value="ECO:0007669"/>
    <property type="project" value="UniProtKB-KW"/>
</dbReference>
<dbReference type="RefSeq" id="WP_163734352.1">
    <property type="nucleotide sequence ID" value="NZ_AP022610.1"/>
</dbReference>
<keyword evidence="10 14" id="KW-0503">Monooxygenase</keyword>
<dbReference type="GO" id="GO:0046872">
    <property type="term" value="F:metal ion binding"/>
    <property type="evidence" value="ECO:0007669"/>
    <property type="project" value="UniProtKB-KW"/>
</dbReference>
<evidence type="ECO:0000256" key="11">
    <source>
        <dbReference type="ARBA" id="ARBA00023136"/>
    </source>
</evidence>
<evidence type="ECO:0000256" key="8">
    <source>
        <dbReference type="ARBA" id="ARBA00023002"/>
    </source>
</evidence>
<dbReference type="GO" id="GO:0006629">
    <property type="term" value="P:lipid metabolic process"/>
    <property type="evidence" value="ECO:0007669"/>
    <property type="project" value="InterPro"/>
</dbReference>
<keyword evidence="4" id="KW-0997">Cell inner membrane</keyword>
<feature type="transmembrane region" description="Helical" evidence="12">
    <location>
        <begin position="128"/>
        <end position="146"/>
    </location>
</feature>
<proteinExistence type="inferred from homology"/>
<feature type="transmembrane region" description="Helical" evidence="12">
    <location>
        <begin position="263"/>
        <end position="280"/>
    </location>
</feature>
<keyword evidence="6" id="KW-0479">Metal-binding</keyword>
<protein>
    <submittedName>
        <fullName evidence="14">Alkane 1-monooxygenase</fullName>
    </submittedName>
</protein>
<keyword evidence="5 12" id="KW-0812">Transmembrane</keyword>
<gene>
    <name evidence="14" type="ORF">MMAD_13870</name>
</gene>
<evidence type="ECO:0000313" key="15">
    <source>
        <dbReference type="Proteomes" id="UP000466517"/>
    </source>
</evidence>
<comment type="subcellular location">
    <subcellularLocation>
        <location evidence="1">Cell inner membrane</location>
        <topology evidence="1">Multi-pass membrane protein</topology>
    </subcellularLocation>
</comment>
<keyword evidence="7 12" id="KW-1133">Transmembrane helix</keyword>
<reference evidence="14 15" key="1">
    <citation type="journal article" date="2019" name="Emerg. Microbes Infect.">
        <title>Comprehensive subspecies identification of 175 nontuberculous mycobacteria species based on 7547 genomic profiles.</title>
        <authorList>
            <person name="Matsumoto Y."/>
            <person name="Kinjo T."/>
            <person name="Motooka D."/>
            <person name="Nabeya D."/>
            <person name="Jung N."/>
            <person name="Uechi K."/>
            <person name="Horii T."/>
            <person name="Iida T."/>
            <person name="Fujita J."/>
            <person name="Nakamura S."/>
        </authorList>
    </citation>
    <scope>NUCLEOTIDE SEQUENCE [LARGE SCALE GENOMIC DNA]</scope>
    <source>
        <strain evidence="14 15">JCM 13574</strain>
    </source>
</reference>
<accession>A0A7I7XCC2</accession>
<evidence type="ECO:0000256" key="3">
    <source>
        <dbReference type="ARBA" id="ARBA00022475"/>
    </source>
</evidence>
<dbReference type="AlphaFoldDB" id="A0A7I7XCC2"/>
<evidence type="ECO:0000259" key="13">
    <source>
        <dbReference type="Pfam" id="PF00487"/>
    </source>
</evidence>
<keyword evidence="3" id="KW-1003">Cell membrane</keyword>
<evidence type="ECO:0000256" key="9">
    <source>
        <dbReference type="ARBA" id="ARBA00023004"/>
    </source>
</evidence>
<keyword evidence="8" id="KW-0560">Oxidoreductase</keyword>
<dbReference type="InterPro" id="IPR005804">
    <property type="entry name" value="FA_desaturase_dom"/>
</dbReference>
<evidence type="ECO:0000256" key="2">
    <source>
        <dbReference type="ARBA" id="ARBA00010823"/>
    </source>
</evidence>
<evidence type="ECO:0000256" key="10">
    <source>
        <dbReference type="ARBA" id="ARBA00023033"/>
    </source>
</evidence>
<dbReference type="KEGG" id="mmag:MMAD_13870"/>
<evidence type="ECO:0000256" key="6">
    <source>
        <dbReference type="ARBA" id="ARBA00022723"/>
    </source>
</evidence>
<name>A0A7I7XCC2_9MYCO</name>
<dbReference type="Proteomes" id="UP000466517">
    <property type="component" value="Chromosome"/>
</dbReference>
<evidence type="ECO:0000256" key="4">
    <source>
        <dbReference type="ARBA" id="ARBA00022519"/>
    </source>
</evidence>
<dbReference type="GO" id="GO:0005886">
    <property type="term" value="C:plasma membrane"/>
    <property type="evidence" value="ECO:0007669"/>
    <property type="project" value="UniProtKB-SubCell"/>
</dbReference>
<keyword evidence="15" id="KW-1185">Reference proteome</keyword>
<feature type="transmembrane region" description="Helical" evidence="12">
    <location>
        <begin position="27"/>
        <end position="46"/>
    </location>
</feature>
<dbReference type="InterPro" id="IPR033885">
    <property type="entry name" value="AlkB/XylM"/>
</dbReference>
<organism evidence="14 15">
    <name type="scientific">Mycolicibacterium madagascariense</name>
    <dbReference type="NCBI Taxonomy" id="212765"/>
    <lineage>
        <taxon>Bacteria</taxon>
        <taxon>Bacillati</taxon>
        <taxon>Actinomycetota</taxon>
        <taxon>Actinomycetes</taxon>
        <taxon>Mycobacteriales</taxon>
        <taxon>Mycobacteriaceae</taxon>
        <taxon>Mycolicibacterium</taxon>
    </lineage>
</organism>
<dbReference type="EMBL" id="AP022610">
    <property type="protein sequence ID" value="BBZ27092.1"/>
    <property type="molecule type" value="Genomic_DNA"/>
</dbReference>
<comment type="similarity">
    <text evidence="2">Belongs to the fatty acid desaturase type 1 family. AlkB subfamily.</text>
</comment>